<comment type="subunit">
    <text evidence="5">Component of a multi-subunit COQ enzyme complex.</text>
</comment>
<comment type="subcellular location">
    <subcellularLocation>
        <location evidence="5">Mitochondrion inner membrane</location>
        <topology evidence="5">Peripheral membrane protein</topology>
        <orientation evidence="5">Matrix side</orientation>
    </subcellularLocation>
</comment>
<dbReference type="VEuPathDB" id="TriTrypDB:LdCL_350048300"/>
<dbReference type="UniPathway" id="UPA00232"/>
<comment type="catalytic activity">
    <reaction evidence="5">
        <text>a 3,4-dihydroxy-5-(all-trans-polyprenyl)benzoate + S-adenosyl-L-methionine = a 4-hydroxy-3-methoxy-5-(all-trans-polyprenyl)benzoate + S-adenosyl-L-homocysteine + H(+)</text>
        <dbReference type="Rhea" id="RHEA:44452"/>
        <dbReference type="Rhea" id="RHEA-COMP:10930"/>
        <dbReference type="Rhea" id="RHEA-COMP:10931"/>
        <dbReference type="ChEBI" id="CHEBI:15378"/>
        <dbReference type="ChEBI" id="CHEBI:57856"/>
        <dbReference type="ChEBI" id="CHEBI:59789"/>
        <dbReference type="ChEBI" id="CHEBI:64694"/>
        <dbReference type="ChEBI" id="CHEBI:84443"/>
        <dbReference type="EC" id="2.1.1.114"/>
    </reaction>
</comment>
<keyword evidence="5" id="KW-0472">Membrane</keyword>
<feature type="binding site" evidence="5">
    <location>
        <position position="40"/>
    </location>
    <ligand>
        <name>S-adenosyl-L-methionine</name>
        <dbReference type="ChEBI" id="CHEBI:59789"/>
    </ligand>
</feature>
<dbReference type="AlphaFoldDB" id="A0A504X6L5"/>
<keyword evidence="4 5" id="KW-0949">S-adenosyl-L-methionine</keyword>
<evidence type="ECO:0000256" key="5">
    <source>
        <dbReference type="HAMAP-Rule" id="MF_03190"/>
    </source>
</evidence>
<protein>
    <recommendedName>
        <fullName evidence="5">Ubiquinone biosynthesis O-methyltransferase, mitochondrial</fullName>
    </recommendedName>
    <alternativeName>
        <fullName evidence="5">3-demethylubiquinol 3-O-methyltransferase</fullName>
        <ecNumber evidence="5">2.1.1.64</ecNumber>
    </alternativeName>
    <alternativeName>
        <fullName evidence="5">3-demethylubiquinone 3-O-methyltransferase</fullName>
        <ecNumber evidence="5">2.1.1.-</ecNumber>
    </alternativeName>
    <alternativeName>
        <fullName evidence="5">Polyprenyldihydroxybenzoate methyltransferase</fullName>
        <ecNumber evidence="5">2.1.1.114</ecNumber>
    </alternativeName>
</protein>
<feature type="binding site" evidence="5">
    <location>
        <position position="81"/>
    </location>
    <ligand>
        <name>S-adenosyl-L-methionine</name>
        <dbReference type="ChEBI" id="CHEBI:59789"/>
    </ligand>
</feature>
<dbReference type="InterPro" id="IPR029063">
    <property type="entry name" value="SAM-dependent_MTases_sf"/>
</dbReference>
<dbReference type="GO" id="GO:0046872">
    <property type="term" value="F:metal ion binding"/>
    <property type="evidence" value="ECO:0007669"/>
    <property type="project" value="UniProtKB-KW"/>
</dbReference>
<comment type="similarity">
    <text evidence="5">Belongs to the class I-like SAM-binding methyltransferase superfamily. UbiG/COQ3 family.</text>
</comment>
<dbReference type="PANTHER" id="PTHR43464:SF19">
    <property type="entry name" value="UBIQUINONE BIOSYNTHESIS O-METHYLTRANSFERASE, MITOCHONDRIAL"/>
    <property type="match status" value="1"/>
</dbReference>
<accession>A0A504X6L5</accession>
<dbReference type="EC" id="2.1.1.114" evidence="5"/>
<proteinExistence type="inferred from homology"/>
<dbReference type="FunFam" id="3.40.50.150:FF:000615">
    <property type="entry name" value="Ubiquinone biosynthesis O-methyltransferase, mitochondrial"/>
    <property type="match status" value="1"/>
</dbReference>
<dbReference type="PANTHER" id="PTHR43464">
    <property type="entry name" value="METHYLTRANSFERASE"/>
    <property type="match status" value="1"/>
</dbReference>
<evidence type="ECO:0000256" key="1">
    <source>
        <dbReference type="ARBA" id="ARBA00022603"/>
    </source>
</evidence>
<dbReference type="HAMAP" id="MF_00472">
    <property type="entry name" value="UbiG"/>
    <property type="match status" value="1"/>
</dbReference>
<keyword evidence="5" id="KW-0999">Mitochondrion inner membrane</keyword>
<comment type="catalytic activity">
    <reaction evidence="5">
        <text>a 3-demethylubiquinone + S-adenosyl-L-methionine = a ubiquinone + S-adenosyl-L-homocysteine</text>
        <dbReference type="Rhea" id="RHEA:81215"/>
        <dbReference type="Rhea" id="RHEA-COMP:9565"/>
        <dbReference type="Rhea" id="RHEA-COMP:19654"/>
        <dbReference type="ChEBI" id="CHEBI:16389"/>
        <dbReference type="ChEBI" id="CHEBI:57856"/>
        <dbReference type="ChEBI" id="CHEBI:59789"/>
        <dbReference type="ChEBI" id="CHEBI:231825"/>
    </reaction>
</comment>
<feature type="binding site" evidence="5">
    <location>
        <position position="160"/>
    </location>
    <ligand>
        <name>Mg(2+)</name>
        <dbReference type="ChEBI" id="CHEBI:18420"/>
    </ligand>
</feature>
<dbReference type="InterPro" id="IPR010233">
    <property type="entry name" value="UbiG_MeTrfase"/>
</dbReference>
<dbReference type="GO" id="GO:0010420">
    <property type="term" value="F:polyprenyldihydroxybenzoate methyltransferase activity"/>
    <property type="evidence" value="ECO:0007669"/>
    <property type="project" value="UniProtKB-UniRule"/>
</dbReference>
<dbReference type="EMBL" id="RHLC01000003">
    <property type="protein sequence ID" value="TPP44686.1"/>
    <property type="molecule type" value="Genomic_DNA"/>
</dbReference>
<name>A0A504X6L5_LEIDO</name>
<comment type="cofactor">
    <cofactor evidence="5">
        <name>Mg(2+)</name>
        <dbReference type="ChEBI" id="CHEBI:18420"/>
    </cofactor>
</comment>
<comment type="catalytic activity">
    <reaction evidence="5">
        <text>a 3-demethylubiquinol + S-adenosyl-L-methionine = a ubiquinol + S-adenosyl-L-homocysteine + H(+)</text>
        <dbReference type="Rhea" id="RHEA:44380"/>
        <dbReference type="Rhea" id="RHEA-COMP:9566"/>
        <dbReference type="Rhea" id="RHEA-COMP:10914"/>
        <dbReference type="ChEBI" id="CHEBI:15378"/>
        <dbReference type="ChEBI" id="CHEBI:17976"/>
        <dbReference type="ChEBI" id="CHEBI:57856"/>
        <dbReference type="ChEBI" id="CHEBI:59789"/>
        <dbReference type="ChEBI" id="CHEBI:84422"/>
        <dbReference type="EC" id="2.1.1.64"/>
    </reaction>
</comment>
<dbReference type="Pfam" id="PF13489">
    <property type="entry name" value="Methyltransf_23"/>
    <property type="match status" value="1"/>
</dbReference>
<dbReference type="NCBIfam" id="TIGR01983">
    <property type="entry name" value="UbiG"/>
    <property type="match status" value="1"/>
</dbReference>
<reference evidence="8" key="1">
    <citation type="submission" date="2019-02" db="EMBL/GenBank/DDBJ databases">
        <title>FDA dAtabase for Regulatory Grade micrObial Sequences (FDA-ARGOS): Supporting development and validation of Infectious Disease Dx tests.</title>
        <authorList>
            <person name="Duncan R."/>
            <person name="Fisher C."/>
            <person name="Tallon L."/>
            <person name="Sadzewicz L."/>
            <person name="Sengamalay N."/>
            <person name="Ott S."/>
            <person name="Godinez A."/>
            <person name="Nagaraj S."/>
            <person name="Vavikolanu K."/>
            <person name="Nadendla S."/>
            <person name="Aluvathingal J."/>
            <person name="Sichtig H."/>
        </authorList>
    </citation>
    <scope>NUCLEOTIDE SEQUENCE [LARGE SCALE GENOMIC DNA]</scope>
    <source>
        <strain evidence="8">FDAARGOS_361</strain>
    </source>
</reference>
<evidence type="ECO:0000256" key="4">
    <source>
        <dbReference type="ARBA" id="ARBA00022691"/>
    </source>
</evidence>
<keyword evidence="3 5" id="KW-0831">Ubiquinone biosynthesis</keyword>
<dbReference type="VEuPathDB" id="TriTrypDB:LDHU3_35.5730"/>
<feature type="compositionally biased region" description="Polar residues" evidence="6">
    <location>
        <begin position="307"/>
        <end position="325"/>
    </location>
</feature>
<feature type="region of interest" description="Disordered" evidence="6">
    <location>
        <begin position="285"/>
        <end position="325"/>
    </location>
</feature>
<dbReference type="Gene3D" id="3.40.50.150">
    <property type="entry name" value="Vaccinia Virus protein VP39"/>
    <property type="match status" value="1"/>
</dbReference>
<evidence type="ECO:0000256" key="6">
    <source>
        <dbReference type="SAM" id="MobiDB-lite"/>
    </source>
</evidence>
<evidence type="ECO:0000313" key="8">
    <source>
        <dbReference type="Proteomes" id="UP000318447"/>
    </source>
</evidence>
<dbReference type="GO" id="GO:0032259">
    <property type="term" value="P:methylation"/>
    <property type="evidence" value="ECO:0007669"/>
    <property type="project" value="UniProtKB-KW"/>
</dbReference>
<evidence type="ECO:0000256" key="3">
    <source>
        <dbReference type="ARBA" id="ARBA00022688"/>
    </source>
</evidence>
<dbReference type="VEuPathDB" id="TriTrypDB:LdBPK_354320.1"/>
<feature type="binding site" evidence="5">
    <location>
        <position position="164"/>
    </location>
    <ligand>
        <name>Mg(2+)</name>
        <dbReference type="ChEBI" id="CHEBI:18420"/>
    </ligand>
</feature>
<dbReference type="EC" id="2.1.1.64" evidence="5"/>
<feature type="binding site" evidence="5">
    <location>
        <position position="102"/>
    </location>
    <ligand>
        <name>S-adenosyl-L-methionine</name>
        <dbReference type="ChEBI" id="CHEBI:59789"/>
    </ligand>
</feature>
<keyword evidence="5" id="KW-0460">Magnesium</keyword>
<evidence type="ECO:0000313" key="7">
    <source>
        <dbReference type="EMBL" id="TPP44686.1"/>
    </source>
</evidence>
<dbReference type="CDD" id="cd02440">
    <property type="entry name" value="AdoMet_MTases"/>
    <property type="match status" value="1"/>
</dbReference>
<keyword evidence="1 5" id="KW-0489">Methyltransferase</keyword>
<sequence length="325" mass="35414">MPAGMKGVAADEVAKFASLQKHWWDPTGPLRSLHLLNPIRVRYVNNIVRSFGNVGGSSCDTSIGFSRDSGLTPQHQVLDVGCGGGILAESLARIGGTVTGIDACAESIEVAEKRRQQLEANFIASSQAFNWPQRLSYRHVSLFDVVEQEKRQFDVVVASEVIEHVSDARAFLQALCEATKPGGLLFLSTMDKSLKTAIAYIGVAEMLTGLVEPGTHDWRKFIPPDDVTKFAQRFGVRKVDQHYIVTYPDVCQSFVSCNFQVNFCLSKHVNTGHYLWAGRKSSPEAGMQASVPPGEGCVPHAPECNENEFSLQPRGNGSADATESS</sequence>
<comment type="caution">
    <text evidence="7">The sequence shown here is derived from an EMBL/GenBank/DDBJ whole genome shotgun (WGS) entry which is preliminary data.</text>
</comment>
<dbReference type="GO" id="GO:0061542">
    <property type="term" value="F:3-demethylubiquinol 3-O-methyltransferase activity"/>
    <property type="evidence" value="ECO:0007669"/>
    <property type="project" value="UniProtKB-UniRule"/>
</dbReference>
<comment type="pathway">
    <text evidence="5">Cofactor biosynthesis; ubiquinone biosynthesis.</text>
</comment>
<keyword evidence="5" id="KW-0479">Metal-binding</keyword>
<gene>
    <name evidence="7" type="ORF">CGC21_7595</name>
</gene>
<keyword evidence="2 5" id="KW-0808">Transferase</keyword>
<comment type="function">
    <text evidence="5">O-methyltransferase required for two non-consecutive steps during ubiquinone biosynthesis. Catalyzes the 2 O-methylation of 3,4-dihydroxy-5-(all-trans-polyprenyl)benzoic acid into 4-hydroxy-3-methoxy-5-(all-trans-polyprenyl)benzoic acid. Also catalyzes the last step of ubiquinone biosynthesis by mediating methylation of 3-demethylubiquinone into ubiquinone. Also able to mediate the methylation of 3-demethylubiquinol into ubiquinol.</text>
</comment>
<dbReference type="SUPFAM" id="SSF53335">
    <property type="entry name" value="S-adenosyl-L-methionine-dependent methyltransferases"/>
    <property type="match status" value="1"/>
</dbReference>
<keyword evidence="7" id="KW-0830">Ubiquinone</keyword>
<organism evidence="7 8">
    <name type="scientific">Leishmania donovani</name>
    <dbReference type="NCBI Taxonomy" id="5661"/>
    <lineage>
        <taxon>Eukaryota</taxon>
        <taxon>Discoba</taxon>
        <taxon>Euglenozoa</taxon>
        <taxon>Kinetoplastea</taxon>
        <taxon>Metakinetoplastina</taxon>
        <taxon>Trypanosomatida</taxon>
        <taxon>Trypanosomatidae</taxon>
        <taxon>Leishmaniinae</taxon>
        <taxon>Leishmania</taxon>
    </lineage>
</organism>
<dbReference type="Proteomes" id="UP000318447">
    <property type="component" value="Unassembled WGS sequence"/>
</dbReference>
<feature type="binding site" evidence="5">
    <location>
        <position position="159"/>
    </location>
    <ligand>
        <name>S-adenosyl-L-methionine</name>
        <dbReference type="ChEBI" id="CHEBI:59789"/>
    </ligand>
</feature>
<dbReference type="GO" id="GO:0031314">
    <property type="term" value="C:extrinsic component of mitochondrial inner membrane"/>
    <property type="evidence" value="ECO:0007669"/>
    <property type="project" value="UniProtKB-UniRule"/>
</dbReference>
<feature type="binding site" evidence="5">
    <location>
        <position position="163"/>
    </location>
    <ligand>
        <name>Mg(2+)</name>
        <dbReference type="ChEBI" id="CHEBI:18420"/>
    </ligand>
</feature>
<evidence type="ECO:0000256" key="2">
    <source>
        <dbReference type="ARBA" id="ARBA00022679"/>
    </source>
</evidence>
<dbReference type="GO" id="GO:0120537">
    <property type="term" value="F:3-demethylubiquinone 3-O-methyltransferase activity"/>
    <property type="evidence" value="ECO:0007669"/>
    <property type="project" value="RHEA"/>
</dbReference>
<dbReference type="EC" id="2.1.1.-" evidence="5"/>
<keyword evidence="5" id="KW-0496">Mitochondrion</keyword>